<feature type="region of interest" description="Disordered" evidence="1">
    <location>
        <begin position="171"/>
        <end position="190"/>
    </location>
</feature>
<evidence type="ECO:0000256" key="1">
    <source>
        <dbReference type="SAM" id="MobiDB-lite"/>
    </source>
</evidence>
<comment type="caution">
    <text evidence="2">The sequence shown here is derived from an EMBL/GenBank/DDBJ whole genome shotgun (WGS) entry which is preliminary data.</text>
</comment>
<name>A0ABS4J3V8_9BACL</name>
<protein>
    <recommendedName>
        <fullName evidence="4">Neutral/alkaline non-lysosomal ceramidase N-terminal domain-containing protein</fullName>
    </recommendedName>
</protein>
<reference evidence="2 3" key="1">
    <citation type="submission" date="2021-03" db="EMBL/GenBank/DDBJ databases">
        <title>Genomic Encyclopedia of Type Strains, Phase IV (KMG-IV): sequencing the most valuable type-strain genomes for metagenomic binning, comparative biology and taxonomic classification.</title>
        <authorList>
            <person name="Goeker M."/>
        </authorList>
    </citation>
    <scope>NUCLEOTIDE SEQUENCE [LARGE SCALE GENOMIC DNA]</scope>
    <source>
        <strain evidence="2 3">DSM 26048</strain>
    </source>
</reference>
<organism evidence="2 3">
    <name type="scientific">Paenibacillus eucommiae</name>
    <dbReference type="NCBI Taxonomy" id="1355755"/>
    <lineage>
        <taxon>Bacteria</taxon>
        <taxon>Bacillati</taxon>
        <taxon>Bacillota</taxon>
        <taxon>Bacilli</taxon>
        <taxon>Bacillales</taxon>
        <taxon>Paenibacillaceae</taxon>
        <taxon>Paenibacillus</taxon>
    </lineage>
</organism>
<keyword evidence="3" id="KW-1185">Reference proteome</keyword>
<evidence type="ECO:0008006" key="4">
    <source>
        <dbReference type="Google" id="ProtNLM"/>
    </source>
</evidence>
<evidence type="ECO:0000313" key="3">
    <source>
        <dbReference type="Proteomes" id="UP001519287"/>
    </source>
</evidence>
<dbReference type="RefSeq" id="WP_209976345.1">
    <property type="nucleotide sequence ID" value="NZ_JAGGLB010000026.1"/>
</dbReference>
<evidence type="ECO:0000313" key="2">
    <source>
        <dbReference type="EMBL" id="MBP1994498.1"/>
    </source>
</evidence>
<dbReference type="Proteomes" id="UP001519287">
    <property type="component" value="Unassembled WGS sequence"/>
</dbReference>
<sequence>MSNHLYIGSSEVDVTPDKSVILGGATISGKIRVDAIKDPLYAKTLIIRSNQRQLCIISLDLLMITKRYVELIRDEAERRWGFERDAIMIHATQNHKSPSLGHFKISDTYKGIPADLDWVRGGDEGFHAYAFKQIIDSIETAYHSMIPVEMGAASGIEGRVAFNRRMIMRDGSASMPSKSGPPQPHSRYLEGPIDPELGVVCFRELQQIAASGAEQGSDRDQDLKQDSQPSSQQIRALLLSYTCHPVHEITKFFISADWPGALSDQMKERLGGPCTPLVLNGACGNINPWDPYAEKPNDDAQYTGNILADTACKVIEGITFSDEAVLDWKIKRIQIPLRHMDETEVANAKQYLADNPIPKWLDEVVLDDKWVYASGLVDLYEQYERQPLYDYEVQVLRIGDAAFVGLPGEPFAETGMEIKLASPAYPTYIVHNTQFAGYIPTKEAFPHGGYETTTSNWSKFVPEAADMIAAASLELLRELF</sequence>
<proteinExistence type="predicted"/>
<accession>A0ABS4J3V8</accession>
<dbReference type="EMBL" id="JAGGLB010000026">
    <property type="protein sequence ID" value="MBP1994498.1"/>
    <property type="molecule type" value="Genomic_DNA"/>
</dbReference>
<gene>
    <name evidence="2" type="ORF">J2Z66_006137</name>
</gene>